<dbReference type="Proteomes" id="UP000292302">
    <property type="component" value="Unassembled WGS sequence"/>
</dbReference>
<feature type="domain" description="BD-FAE-like" evidence="2">
    <location>
        <begin position="70"/>
        <end position="152"/>
    </location>
</feature>
<evidence type="ECO:0000256" key="1">
    <source>
        <dbReference type="ARBA" id="ARBA00022801"/>
    </source>
</evidence>
<protein>
    <recommendedName>
        <fullName evidence="2">BD-FAE-like domain-containing protein</fullName>
    </recommendedName>
</protein>
<organism evidence="3 4">
    <name type="scientific">Phytopseudomonas daroniae</name>
    <dbReference type="NCBI Taxonomy" id="2487519"/>
    <lineage>
        <taxon>Bacteria</taxon>
        <taxon>Pseudomonadati</taxon>
        <taxon>Pseudomonadota</taxon>
        <taxon>Gammaproteobacteria</taxon>
        <taxon>Pseudomonadales</taxon>
        <taxon>Pseudomonadaceae</taxon>
        <taxon>Phytopseudomonas</taxon>
    </lineage>
</organism>
<dbReference type="EMBL" id="QJUI01000002">
    <property type="protein sequence ID" value="TBU83341.1"/>
    <property type="molecule type" value="Genomic_DNA"/>
</dbReference>
<dbReference type="AlphaFoldDB" id="A0A4Q9QSC5"/>
<dbReference type="SUPFAM" id="SSF53474">
    <property type="entry name" value="alpha/beta-Hydrolases"/>
    <property type="match status" value="1"/>
</dbReference>
<reference evidence="3 4" key="1">
    <citation type="submission" date="2018-06" db="EMBL/GenBank/DDBJ databases">
        <title>Three novel Pseudomonas species isolated from symptomatic oak.</title>
        <authorList>
            <person name="Bueno-Gonzalez V."/>
            <person name="Brady C."/>
        </authorList>
    </citation>
    <scope>NUCLEOTIDE SEQUENCE [LARGE SCALE GENOMIC DNA]</scope>
    <source>
        <strain evidence="3 4">P9A</strain>
    </source>
</reference>
<evidence type="ECO:0000313" key="4">
    <source>
        <dbReference type="Proteomes" id="UP000292302"/>
    </source>
</evidence>
<dbReference type="InterPro" id="IPR050300">
    <property type="entry name" value="GDXG_lipolytic_enzyme"/>
</dbReference>
<accession>A0A4Q9QSC5</accession>
<evidence type="ECO:0000259" key="2">
    <source>
        <dbReference type="Pfam" id="PF20434"/>
    </source>
</evidence>
<dbReference type="OrthoDB" id="9771666at2"/>
<evidence type="ECO:0000313" key="3">
    <source>
        <dbReference type="EMBL" id="TBU83341.1"/>
    </source>
</evidence>
<gene>
    <name evidence="3" type="ORF">DNK06_02570</name>
</gene>
<dbReference type="InterPro" id="IPR049492">
    <property type="entry name" value="BD-FAE-like_dom"/>
</dbReference>
<dbReference type="Gene3D" id="3.40.50.1820">
    <property type="entry name" value="alpha/beta hydrolase"/>
    <property type="match status" value="1"/>
</dbReference>
<dbReference type="PANTHER" id="PTHR48081">
    <property type="entry name" value="AB HYDROLASE SUPERFAMILY PROTEIN C4A8.06C"/>
    <property type="match status" value="1"/>
</dbReference>
<keyword evidence="1" id="KW-0378">Hydrolase</keyword>
<keyword evidence="4" id="KW-1185">Reference proteome</keyword>
<dbReference type="GO" id="GO:0016787">
    <property type="term" value="F:hydrolase activity"/>
    <property type="evidence" value="ECO:0007669"/>
    <property type="project" value="UniProtKB-KW"/>
</dbReference>
<sequence>MPDRRLLPLVWLLLWCAPAGLADSVSEARVAARSQQGDPYPLAEVSFAGGVRGLPGLVYERRDGFRPLALDLYLPPGEARPSPLLLFVHGGGWSGGHSRALGELEDFPALLAELAGRGYIVALIDYRLSGEAHFPAPLEAIRAVMVWHRPDASGDLGRFGRGASGRPGGFRLALAGACAGRLVRGL</sequence>
<proteinExistence type="predicted"/>
<dbReference type="InterPro" id="IPR029058">
    <property type="entry name" value="AB_hydrolase_fold"/>
</dbReference>
<dbReference type="Pfam" id="PF20434">
    <property type="entry name" value="BD-FAE"/>
    <property type="match status" value="1"/>
</dbReference>
<name>A0A4Q9QSC5_9GAMM</name>
<comment type="caution">
    <text evidence="3">The sequence shown here is derived from an EMBL/GenBank/DDBJ whole genome shotgun (WGS) entry which is preliminary data.</text>
</comment>